<dbReference type="Proteomes" id="UP001062846">
    <property type="component" value="Chromosome 7"/>
</dbReference>
<reference evidence="1" key="1">
    <citation type="submission" date="2022-02" db="EMBL/GenBank/DDBJ databases">
        <title>Plant Genome Project.</title>
        <authorList>
            <person name="Zhang R.-G."/>
        </authorList>
    </citation>
    <scope>NUCLEOTIDE SEQUENCE</scope>
    <source>
        <strain evidence="1">AT1</strain>
    </source>
</reference>
<protein>
    <submittedName>
        <fullName evidence="1">Uncharacterized protein</fullName>
    </submittedName>
</protein>
<proteinExistence type="predicted"/>
<comment type="caution">
    <text evidence="1">The sequence shown here is derived from an EMBL/GenBank/DDBJ whole genome shotgun (WGS) entry which is preliminary data.</text>
</comment>
<gene>
    <name evidence="1" type="ORF">RHMOL_Rhmol07G0295300</name>
</gene>
<evidence type="ECO:0000313" key="1">
    <source>
        <dbReference type="EMBL" id="KAI8548711.1"/>
    </source>
</evidence>
<evidence type="ECO:0000313" key="2">
    <source>
        <dbReference type="Proteomes" id="UP001062846"/>
    </source>
</evidence>
<sequence>MISYVHSTRIFIPTKRMKALQFICILLCFQHLAFFPIASTANQVDSLNKLITESRKFKNPPNAEPWAESGCAKVYSPANVGNQVGTMEGPGCSSLGYGAMEELGPFRVNSDGKTLYRNEYSWNNVANVIFLESPAGVGFSYSNTSSDYNTVGDKRTAADSYVFLVNWLERFPQYKIRDFYIAGESYGGHYVPQLACVILSNNKITNQTVINLKGIAIGNAYVDDTTTLQGTYDYYWTHALNSDETHAGITKYCDFVNGNLTSQCSEYLFQGDEELGDIDIYDIYAPLCNSSAPKTPSPGSVNNFDPCSDNYVRSYLNLPEVQKALHAINTTWSRCSNVIGQWADSPSTVLPTIKHLIASGIRLWVYSGDVDGRIPVTSSRYAINTFKLPVTNAWRAWYSNSDEVICDYFPFLLPDLLLPWGDGNNDGCSVFFPTCSTSSCASQPEAQRLASGESTLASTRIGSPEKMNSSEKHVAFFFPIASTANQIDNLIKLSTKSRKSENPPANVGNQLGMMEADKIDFLPGQPQGVDFDQYAGYVTVNQTAGRALFYYFVESPNNSLANPLVLWLNGGPGCSSLGYGAMEELGPFRVNSDGKTLFRNEYSWNNVANVIFLESPAGVGFSYSNTSSDYKTVGDKRTAEDSYVFLINWLERFPQYKSRDFYITGESYAGHYVPQLAYTILSNNKITNQTVINLKGIAIGNPYIDDGTTVKGIYDYYWTHALISDETHAGITRHCDFVSGNFSRTCKLYRNQAFVEHGKLDLYDIYAPLCNSSAPKTPSPGSVNNFDPCSNIYVAFYLNLPEVQKALHTRNTTWSRCSGDNDGRIPVTASRYSINTLKLAVKNAWRAWYSNSDQDVGGYVVEYEVDINLKRLVEMEEEEIADREEALKNCTEVEEGEISDGKMMLPFHWSFRFRFFSFAA</sequence>
<organism evidence="1 2">
    <name type="scientific">Rhododendron molle</name>
    <name type="common">Chinese azalea</name>
    <name type="synonym">Azalea mollis</name>
    <dbReference type="NCBI Taxonomy" id="49168"/>
    <lineage>
        <taxon>Eukaryota</taxon>
        <taxon>Viridiplantae</taxon>
        <taxon>Streptophyta</taxon>
        <taxon>Embryophyta</taxon>
        <taxon>Tracheophyta</taxon>
        <taxon>Spermatophyta</taxon>
        <taxon>Magnoliopsida</taxon>
        <taxon>eudicotyledons</taxon>
        <taxon>Gunneridae</taxon>
        <taxon>Pentapetalae</taxon>
        <taxon>asterids</taxon>
        <taxon>Ericales</taxon>
        <taxon>Ericaceae</taxon>
        <taxon>Ericoideae</taxon>
        <taxon>Rhodoreae</taxon>
        <taxon>Rhododendron</taxon>
    </lineage>
</organism>
<dbReference type="EMBL" id="CM046394">
    <property type="protein sequence ID" value="KAI8548711.1"/>
    <property type="molecule type" value="Genomic_DNA"/>
</dbReference>
<accession>A0ACC0N615</accession>
<name>A0ACC0N615_RHOML</name>
<keyword evidence="2" id="KW-1185">Reference proteome</keyword>